<feature type="domain" description="Polymerase nucleotidyl transferase" evidence="1">
    <location>
        <begin position="28"/>
        <end position="49"/>
    </location>
</feature>
<evidence type="ECO:0000313" key="3">
    <source>
        <dbReference type="Proteomes" id="UP001178288"/>
    </source>
</evidence>
<dbReference type="EC" id="2.7.7.-" evidence="2"/>
<dbReference type="CDD" id="cd05403">
    <property type="entry name" value="NT_KNTase_like"/>
    <property type="match status" value="1"/>
</dbReference>
<dbReference type="Proteomes" id="UP001178288">
    <property type="component" value="Chromosome"/>
</dbReference>
<keyword evidence="2" id="KW-0548">Nucleotidyltransferase</keyword>
<proteinExistence type="predicted"/>
<dbReference type="AlphaFoldDB" id="A0AA95MSV4"/>
<keyword evidence="2" id="KW-0808">Transferase</keyword>
<keyword evidence="3" id="KW-1185">Reference proteome</keyword>
<reference evidence="2" key="1">
    <citation type="submission" date="2023-05" db="EMBL/GenBank/DDBJ databases">
        <title>Comparative genomics of Bacillaceae isolates and their secondary metabolite potential.</title>
        <authorList>
            <person name="Song L."/>
            <person name="Nielsen L.J."/>
            <person name="Mohite O."/>
            <person name="Xu X."/>
            <person name="Weber T."/>
            <person name="Kovacs A.T."/>
        </authorList>
    </citation>
    <scope>NUCLEOTIDE SEQUENCE</scope>
    <source>
        <strain evidence="2">XLM17</strain>
    </source>
</reference>
<dbReference type="InterPro" id="IPR002934">
    <property type="entry name" value="Polymerase_NTP_transf_dom"/>
</dbReference>
<dbReference type="EMBL" id="CP126114">
    <property type="protein sequence ID" value="WHY87370.1"/>
    <property type="molecule type" value="Genomic_DNA"/>
</dbReference>
<organism evidence="2 3">
    <name type="scientific">Neobacillus novalis</name>
    <dbReference type="NCBI Taxonomy" id="220687"/>
    <lineage>
        <taxon>Bacteria</taxon>
        <taxon>Bacillati</taxon>
        <taxon>Bacillota</taxon>
        <taxon>Bacilli</taxon>
        <taxon>Bacillales</taxon>
        <taxon>Bacillaceae</taxon>
        <taxon>Neobacillus</taxon>
    </lineage>
</organism>
<evidence type="ECO:0000313" key="2">
    <source>
        <dbReference type="EMBL" id="WHY87370.1"/>
    </source>
</evidence>
<dbReference type="SUPFAM" id="SSF81301">
    <property type="entry name" value="Nucleotidyltransferase"/>
    <property type="match status" value="1"/>
</dbReference>
<dbReference type="Pfam" id="PF01909">
    <property type="entry name" value="NTP_transf_2"/>
    <property type="match status" value="1"/>
</dbReference>
<accession>A0AA95MSV4</accession>
<dbReference type="InterPro" id="IPR043519">
    <property type="entry name" value="NT_sf"/>
</dbReference>
<protein>
    <submittedName>
        <fullName evidence="2">Nucleotidyltransferase domain-containing protein</fullName>
        <ecNumber evidence="2">2.7.7.-</ecNumber>
    </submittedName>
</protein>
<dbReference type="RefSeq" id="WP_066083486.1">
    <property type="nucleotide sequence ID" value="NZ_CP126114.1"/>
</dbReference>
<gene>
    <name evidence="2" type="ORF">QNH39_05810</name>
</gene>
<dbReference type="Gene3D" id="3.30.460.10">
    <property type="entry name" value="Beta Polymerase, domain 2"/>
    <property type="match status" value="1"/>
</dbReference>
<name>A0AA95MSV4_9BACI</name>
<sequence length="239" mass="27289">MGEINKLSAIEAAHQFIHKYFPYCQGALLAGSVVRGEATETSDLDIVIFNHTISSSYRESLIEFGWAIEVFVHNLSSYKHFFKNDVERARPSLPRMISEGIILRDVGMMDSIKKEANELLANGPAEWSAETIKTKRYFITDALDDFIGCSNRAEEIFIASTLAELVSEFVLRTNQKWIGASKWIVRALRNYEEDFANHFVEVFDHFYRTGEKKPVIELVDQVLEPFGGRLFHGFLLGKK</sequence>
<evidence type="ECO:0000259" key="1">
    <source>
        <dbReference type="Pfam" id="PF01909"/>
    </source>
</evidence>
<dbReference type="GO" id="GO:0016779">
    <property type="term" value="F:nucleotidyltransferase activity"/>
    <property type="evidence" value="ECO:0007669"/>
    <property type="project" value="UniProtKB-KW"/>
</dbReference>
<dbReference type="KEGG" id="nnv:QNH39_05810"/>